<accession>A0A2P5CAC2</accession>
<name>A0A2P5CAC2_PARAD</name>
<comment type="caution">
    <text evidence="1">The sequence shown here is derived from an EMBL/GenBank/DDBJ whole genome shotgun (WGS) entry which is preliminary data.</text>
</comment>
<organism evidence="1 2">
    <name type="scientific">Parasponia andersonii</name>
    <name type="common">Sponia andersonii</name>
    <dbReference type="NCBI Taxonomy" id="3476"/>
    <lineage>
        <taxon>Eukaryota</taxon>
        <taxon>Viridiplantae</taxon>
        <taxon>Streptophyta</taxon>
        <taxon>Embryophyta</taxon>
        <taxon>Tracheophyta</taxon>
        <taxon>Spermatophyta</taxon>
        <taxon>Magnoliopsida</taxon>
        <taxon>eudicotyledons</taxon>
        <taxon>Gunneridae</taxon>
        <taxon>Pentapetalae</taxon>
        <taxon>rosids</taxon>
        <taxon>fabids</taxon>
        <taxon>Rosales</taxon>
        <taxon>Cannabaceae</taxon>
        <taxon>Parasponia</taxon>
    </lineage>
</organism>
<proteinExistence type="predicted"/>
<sequence length="117" mass="12788">MCKNVLTGLLVVKTGDSCFLGRKLLMETIYIPIIALSEGCASSVQLAWCGGSISNDAIVDLDSLLSICSLLLKNWSAKEFGSVRKAAGKIRKQIRHIYKNGEAADKMEEVRQLELSL</sequence>
<evidence type="ECO:0000313" key="2">
    <source>
        <dbReference type="Proteomes" id="UP000237105"/>
    </source>
</evidence>
<reference evidence="2" key="1">
    <citation type="submission" date="2016-06" db="EMBL/GenBank/DDBJ databases">
        <title>Parallel loss of symbiosis genes in relatives of nitrogen-fixing non-legume Parasponia.</title>
        <authorList>
            <person name="Van Velzen R."/>
            <person name="Holmer R."/>
            <person name="Bu F."/>
            <person name="Rutten L."/>
            <person name="Van Zeijl A."/>
            <person name="Liu W."/>
            <person name="Santuari L."/>
            <person name="Cao Q."/>
            <person name="Sharma T."/>
            <person name="Shen D."/>
            <person name="Roswanjaya Y."/>
            <person name="Wardhani T."/>
            <person name="Kalhor M.S."/>
            <person name="Jansen J."/>
            <person name="Van den Hoogen J."/>
            <person name="Gungor B."/>
            <person name="Hartog M."/>
            <person name="Hontelez J."/>
            <person name="Verver J."/>
            <person name="Yang W.-C."/>
            <person name="Schijlen E."/>
            <person name="Repin R."/>
            <person name="Schilthuizen M."/>
            <person name="Schranz E."/>
            <person name="Heidstra R."/>
            <person name="Miyata K."/>
            <person name="Fedorova E."/>
            <person name="Kohlen W."/>
            <person name="Bisseling T."/>
            <person name="Smit S."/>
            <person name="Geurts R."/>
        </authorList>
    </citation>
    <scope>NUCLEOTIDE SEQUENCE [LARGE SCALE GENOMIC DNA]</scope>
    <source>
        <strain evidence="2">cv. WU1-14</strain>
    </source>
</reference>
<dbReference type="OrthoDB" id="10413751at2759"/>
<keyword evidence="2" id="KW-1185">Reference proteome</keyword>
<dbReference type="Proteomes" id="UP000237105">
    <property type="component" value="Unassembled WGS sequence"/>
</dbReference>
<protein>
    <submittedName>
        <fullName evidence="1">Uncharacterized protein</fullName>
    </submittedName>
</protein>
<gene>
    <name evidence="1" type="ORF">PanWU01x14_170350</name>
</gene>
<evidence type="ECO:0000313" key="1">
    <source>
        <dbReference type="EMBL" id="PON57945.1"/>
    </source>
</evidence>
<dbReference type="EMBL" id="JXTB01000154">
    <property type="protein sequence ID" value="PON57945.1"/>
    <property type="molecule type" value="Genomic_DNA"/>
</dbReference>
<dbReference type="AlphaFoldDB" id="A0A2P5CAC2"/>